<evidence type="ECO:0000256" key="5">
    <source>
        <dbReference type="ARBA" id="ARBA00022801"/>
    </source>
</evidence>
<dbReference type="GO" id="GO:0005975">
    <property type="term" value="P:carbohydrate metabolic process"/>
    <property type="evidence" value="ECO:0007669"/>
    <property type="project" value="InterPro"/>
</dbReference>
<keyword evidence="7" id="KW-0961">Cell wall biogenesis/degradation</keyword>
<dbReference type="Pfam" id="PF00295">
    <property type="entry name" value="Glyco_hydro_28"/>
    <property type="match status" value="1"/>
</dbReference>
<keyword evidence="10" id="KW-0732">Signal</keyword>
<keyword evidence="3" id="KW-0134">Cell wall</keyword>
<keyword evidence="5 9" id="KW-0378">Hydrolase</keyword>
<feature type="signal peptide" evidence="10">
    <location>
        <begin position="1"/>
        <end position="21"/>
    </location>
</feature>
<dbReference type="Proteomes" id="UP001172457">
    <property type="component" value="Chromosome 3"/>
</dbReference>
<name>A0AA38TD74_9ASTR</name>
<evidence type="ECO:0000256" key="6">
    <source>
        <dbReference type="ARBA" id="ARBA00023295"/>
    </source>
</evidence>
<dbReference type="SUPFAM" id="SSF51126">
    <property type="entry name" value="Pectin lyase-like"/>
    <property type="match status" value="1"/>
</dbReference>
<dbReference type="GO" id="GO:0071555">
    <property type="term" value="P:cell wall organization"/>
    <property type="evidence" value="ECO:0007669"/>
    <property type="project" value="UniProtKB-KW"/>
</dbReference>
<feature type="chain" id="PRO_5041418573" description="Polygalacturonase" evidence="10">
    <location>
        <begin position="22"/>
        <end position="391"/>
    </location>
</feature>
<dbReference type="InterPro" id="IPR011050">
    <property type="entry name" value="Pectin_lyase_fold/virulence"/>
</dbReference>
<dbReference type="PANTHER" id="PTHR31375">
    <property type="match status" value="1"/>
</dbReference>
<proteinExistence type="inferred from homology"/>
<dbReference type="InterPro" id="IPR000743">
    <property type="entry name" value="Glyco_hydro_28"/>
</dbReference>
<comment type="caution">
    <text evidence="11">The sequence shown here is derived from an EMBL/GenBank/DDBJ whole genome shotgun (WGS) entry which is preliminary data.</text>
</comment>
<evidence type="ECO:0000256" key="4">
    <source>
        <dbReference type="ARBA" id="ARBA00022525"/>
    </source>
</evidence>
<evidence type="ECO:0000313" key="11">
    <source>
        <dbReference type="EMBL" id="KAJ9558793.1"/>
    </source>
</evidence>
<evidence type="ECO:0000256" key="7">
    <source>
        <dbReference type="ARBA" id="ARBA00023316"/>
    </source>
</evidence>
<dbReference type="InterPro" id="IPR006626">
    <property type="entry name" value="PbH1"/>
</dbReference>
<dbReference type="SMART" id="SM00710">
    <property type="entry name" value="PbH1"/>
    <property type="match status" value="4"/>
</dbReference>
<evidence type="ECO:0000256" key="3">
    <source>
        <dbReference type="ARBA" id="ARBA00022512"/>
    </source>
</evidence>
<evidence type="ECO:0000256" key="2">
    <source>
        <dbReference type="ARBA" id="ARBA00008834"/>
    </source>
</evidence>
<evidence type="ECO:0008006" key="13">
    <source>
        <dbReference type="Google" id="ProtNLM"/>
    </source>
</evidence>
<keyword evidence="12" id="KW-1185">Reference proteome</keyword>
<dbReference type="InterPro" id="IPR012334">
    <property type="entry name" value="Pectin_lyas_fold"/>
</dbReference>
<dbReference type="GO" id="GO:0004650">
    <property type="term" value="F:polygalacturonase activity"/>
    <property type="evidence" value="ECO:0007669"/>
    <property type="project" value="InterPro"/>
</dbReference>
<organism evidence="11 12">
    <name type="scientific">Centaurea solstitialis</name>
    <name type="common">yellow star-thistle</name>
    <dbReference type="NCBI Taxonomy" id="347529"/>
    <lineage>
        <taxon>Eukaryota</taxon>
        <taxon>Viridiplantae</taxon>
        <taxon>Streptophyta</taxon>
        <taxon>Embryophyta</taxon>
        <taxon>Tracheophyta</taxon>
        <taxon>Spermatophyta</taxon>
        <taxon>Magnoliopsida</taxon>
        <taxon>eudicotyledons</taxon>
        <taxon>Gunneridae</taxon>
        <taxon>Pentapetalae</taxon>
        <taxon>asterids</taxon>
        <taxon>campanulids</taxon>
        <taxon>Asterales</taxon>
        <taxon>Asteraceae</taxon>
        <taxon>Carduoideae</taxon>
        <taxon>Cardueae</taxon>
        <taxon>Centaureinae</taxon>
        <taxon>Centaurea</taxon>
    </lineage>
</organism>
<dbReference type="EMBL" id="JARYMX010000003">
    <property type="protein sequence ID" value="KAJ9558793.1"/>
    <property type="molecule type" value="Genomic_DNA"/>
</dbReference>
<keyword evidence="6 9" id="KW-0326">Glycosidase</keyword>
<reference evidence="11" key="1">
    <citation type="submission" date="2023-03" db="EMBL/GenBank/DDBJ databases">
        <title>Chromosome-scale reference genome and RAD-based genetic map of yellow starthistle (Centaurea solstitialis) reveal putative structural variation and QTLs associated with invader traits.</title>
        <authorList>
            <person name="Reatini B."/>
            <person name="Cang F.A."/>
            <person name="Jiang Q."/>
            <person name="Mckibben M.T.W."/>
            <person name="Barker M.S."/>
            <person name="Rieseberg L.H."/>
            <person name="Dlugosch K.M."/>
        </authorList>
    </citation>
    <scope>NUCLEOTIDE SEQUENCE</scope>
    <source>
        <strain evidence="11">CAN-66</strain>
        <tissue evidence="11">Leaf</tissue>
    </source>
</reference>
<dbReference type="AlphaFoldDB" id="A0AA38TD74"/>
<comment type="subcellular location">
    <subcellularLocation>
        <location evidence="1">Secreted</location>
        <location evidence="1">Cell wall</location>
    </subcellularLocation>
</comment>
<evidence type="ECO:0000313" key="12">
    <source>
        <dbReference type="Proteomes" id="UP001172457"/>
    </source>
</evidence>
<protein>
    <recommendedName>
        <fullName evidence="13">Polygalacturonase</fullName>
    </recommendedName>
</protein>
<keyword evidence="4" id="KW-0964">Secreted</keyword>
<accession>A0AA38TD74</accession>
<comment type="similarity">
    <text evidence="2 9">Belongs to the glycosyl hydrolase 28 family.</text>
</comment>
<evidence type="ECO:0000256" key="9">
    <source>
        <dbReference type="RuleBase" id="RU361169"/>
    </source>
</evidence>
<sequence length="391" mass="41770">MASHLLLAAIVVAIFIKEAEAGASYNVKKFGAKPDGITDSSMPFMSAWSAACGSAKPATIYVPKGEYLVGALRFQGPCNNQAIMVRIDGTLVAPSYQVLGSAKHWLLFNQVDGLTIQGGTIDGQGADLWACKSSDSENCPRGATSLSIFNSNHVMVNGLTSVNSQMFHIVINGCNDLWMLGVTVVAPGDSPNTDGIHVQYSNGVTIRNSKLRTGDDCVSIGPGSTNLLVENVACGPGHGISIGSLGKEFNEEGVQNVTVRRVAFKGTQNGLRIKSWARPSSGFVNNVMFQKAIMKNVQNPIIIDQNYCPHHDNCPSEQSGVKISNVMYQEIYGISATKVAVKFDCSEDNPCRGITMQDVNLRYKDELTLASSYCMNVGGKAFGVINPASCL</sequence>
<dbReference type="PROSITE" id="PS00502">
    <property type="entry name" value="POLYGALACTURONASE"/>
    <property type="match status" value="1"/>
</dbReference>
<evidence type="ECO:0000256" key="10">
    <source>
        <dbReference type="SAM" id="SignalP"/>
    </source>
</evidence>
<feature type="active site" evidence="8">
    <location>
        <position position="238"/>
    </location>
</feature>
<evidence type="ECO:0000256" key="1">
    <source>
        <dbReference type="ARBA" id="ARBA00004191"/>
    </source>
</evidence>
<gene>
    <name evidence="11" type="ORF">OSB04_013407</name>
</gene>
<dbReference type="Gene3D" id="2.160.20.10">
    <property type="entry name" value="Single-stranded right-handed beta-helix, Pectin lyase-like"/>
    <property type="match status" value="1"/>
</dbReference>
<evidence type="ECO:0000256" key="8">
    <source>
        <dbReference type="PROSITE-ProRule" id="PRU10052"/>
    </source>
</evidence>
<dbReference type="FunFam" id="2.160.20.10:FF:000004">
    <property type="entry name" value="Pectin lyase-like superfamily protein"/>
    <property type="match status" value="1"/>
</dbReference>